<dbReference type="GO" id="GO:0003700">
    <property type="term" value="F:DNA-binding transcription factor activity"/>
    <property type="evidence" value="ECO:0007669"/>
    <property type="project" value="InterPro"/>
</dbReference>
<dbReference type="SMART" id="SM00347">
    <property type="entry name" value="HTH_MARR"/>
    <property type="match status" value="1"/>
</dbReference>
<accession>A0AAX0VD50</accession>
<dbReference type="InterPro" id="IPR036388">
    <property type="entry name" value="WH-like_DNA-bd_sf"/>
</dbReference>
<comment type="caution">
    <text evidence="2">The sequence shown here is derived from an EMBL/GenBank/DDBJ whole genome shotgun (WGS) entry which is preliminary data.</text>
</comment>
<proteinExistence type="predicted"/>
<evidence type="ECO:0000259" key="1">
    <source>
        <dbReference type="PROSITE" id="PS50995"/>
    </source>
</evidence>
<evidence type="ECO:0000313" key="3">
    <source>
        <dbReference type="Proteomes" id="UP000234349"/>
    </source>
</evidence>
<dbReference type="RefSeq" id="WP_082267839.1">
    <property type="nucleotide sequence ID" value="NZ_CP016465.1"/>
</dbReference>
<name>A0AAX0VD50_LATSK</name>
<sequence length="139" mass="16124">MVGKADTRMQLLGEWYSKLQQIATKVNAISRKYDVSFEQFLVIEQIIEEERKSPSELAVFFKTSLPAVSRKLNLLQSKRLVYKIRGEQDDQRLMRVNATPEGIETYESIKAELLTWDAQLKDHDINLMAMVNHTLEHAN</sequence>
<dbReference type="Gene3D" id="1.10.10.10">
    <property type="entry name" value="Winged helix-like DNA-binding domain superfamily/Winged helix DNA-binding domain"/>
    <property type="match status" value="1"/>
</dbReference>
<organism evidence="2 3">
    <name type="scientific">Latilactobacillus sakei</name>
    <name type="common">Lactobacillus sakei</name>
    <dbReference type="NCBI Taxonomy" id="1599"/>
    <lineage>
        <taxon>Bacteria</taxon>
        <taxon>Bacillati</taxon>
        <taxon>Bacillota</taxon>
        <taxon>Bacilli</taxon>
        <taxon>Lactobacillales</taxon>
        <taxon>Lactobacillaceae</taxon>
        <taxon>Latilactobacillus</taxon>
    </lineage>
</organism>
<dbReference type="InterPro" id="IPR036390">
    <property type="entry name" value="WH_DNA-bd_sf"/>
</dbReference>
<dbReference type="PROSITE" id="PS50995">
    <property type="entry name" value="HTH_MARR_2"/>
    <property type="match status" value="1"/>
</dbReference>
<protein>
    <submittedName>
        <fullName evidence="2">MarR family transcriptional regulator</fullName>
    </submittedName>
</protein>
<gene>
    <name evidence="2" type="ORF">CUR37_01000</name>
</gene>
<dbReference type="AlphaFoldDB" id="A0AAX0VD50"/>
<evidence type="ECO:0000313" key="2">
    <source>
        <dbReference type="EMBL" id="PKX79971.1"/>
    </source>
</evidence>
<dbReference type="EMBL" id="MKGH01000002">
    <property type="protein sequence ID" value="PKX79971.1"/>
    <property type="molecule type" value="Genomic_DNA"/>
</dbReference>
<dbReference type="SUPFAM" id="SSF46785">
    <property type="entry name" value="Winged helix' DNA-binding domain"/>
    <property type="match status" value="1"/>
</dbReference>
<dbReference type="InterPro" id="IPR000835">
    <property type="entry name" value="HTH_MarR-typ"/>
</dbReference>
<dbReference type="Proteomes" id="UP000234349">
    <property type="component" value="Unassembled WGS sequence"/>
</dbReference>
<reference evidence="2 3" key="1">
    <citation type="submission" date="2016-09" db="EMBL/GenBank/DDBJ databases">
        <authorList>
            <person name="Inglin R.C."/>
        </authorList>
    </citation>
    <scope>NUCLEOTIDE SEQUENCE [LARGE SCALE GENOMIC DNA]</scope>
    <source>
        <strain evidence="2 3">RI-517</strain>
    </source>
</reference>
<dbReference type="Pfam" id="PF12802">
    <property type="entry name" value="MarR_2"/>
    <property type="match status" value="1"/>
</dbReference>
<feature type="domain" description="HTH marR-type" evidence="1">
    <location>
        <begin position="5"/>
        <end position="139"/>
    </location>
</feature>